<evidence type="ECO:0000313" key="6">
    <source>
        <dbReference type="Proteomes" id="UP001474421"/>
    </source>
</evidence>
<dbReference type="Gene3D" id="3.10.100.10">
    <property type="entry name" value="Mannose-Binding Protein A, subunit A"/>
    <property type="match status" value="1"/>
</dbReference>
<dbReference type="InterPro" id="IPR016187">
    <property type="entry name" value="CTDL_fold"/>
</dbReference>
<dbReference type="EMBL" id="JAOTOJ010000008">
    <property type="protein sequence ID" value="KAK9398384.1"/>
    <property type="molecule type" value="Genomic_DNA"/>
</dbReference>
<keyword evidence="6" id="KW-1185">Reference proteome</keyword>
<organism evidence="5 6">
    <name type="scientific">Crotalus adamanteus</name>
    <name type="common">Eastern diamondback rattlesnake</name>
    <dbReference type="NCBI Taxonomy" id="8729"/>
    <lineage>
        <taxon>Eukaryota</taxon>
        <taxon>Metazoa</taxon>
        <taxon>Chordata</taxon>
        <taxon>Craniata</taxon>
        <taxon>Vertebrata</taxon>
        <taxon>Euteleostomi</taxon>
        <taxon>Lepidosauria</taxon>
        <taxon>Squamata</taxon>
        <taxon>Bifurcata</taxon>
        <taxon>Unidentata</taxon>
        <taxon>Episquamata</taxon>
        <taxon>Toxicofera</taxon>
        <taxon>Serpentes</taxon>
        <taxon>Colubroidea</taxon>
        <taxon>Viperidae</taxon>
        <taxon>Crotalinae</taxon>
        <taxon>Crotalus</taxon>
    </lineage>
</organism>
<dbReference type="GO" id="GO:0004888">
    <property type="term" value="F:transmembrane signaling receptor activity"/>
    <property type="evidence" value="ECO:0007669"/>
    <property type="project" value="InterPro"/>
</dbReference>
<sequence>MKADSSSSSSSSFSFFFISVSTGRKYSTTLWKMQEDLKAINHTITPELAALQQNETNNVKTLQKVEQMVKNLTKEAKKVKSQFQDQIKKLQGTLQRLKCDLEDTKHKGTGPERGCCSWGWHLFQQSCYWLSSAEKSWPEAKQDCEEKQAHLVIITSYLEKQFVFRLTKPNSVWIGLEFTGHMWSWVDWTPYIMSRTDWLSYETDFHRYCAVTYRGRLWDKTDCHFRFRWMCEMQALR</sequence>
<keyword evidence="3" id="KW-0175">Coiled coil</keyword>
<keyword evidence="2" id="KW-0964">Secreted</keyword>
<accession>A0AAW1B8D3</accession>
<name>A0AAW1B8D3_CROAD</name>
<dbReference type="GO" id="GO:0005576">
    <property type="term" value="C:extracellular region"/>
    <property type="evidence" value="ECO:0007669"/>
    <property type="project" value="UniProtKB-SubCell"/>
</dbReference>
<feature type="domain" description="C-type lectin" evidence="4">
    <location>
        <begin position="123"/>
        <end position="232"/>
    </location>
</feature>
<evidence type="ECO:0000256" key="3">
    <source>
        <dbReference type="SAM" id="Coils"/>
    </source>
</evidence>
<dbReference type="SUPFAM" id="SSF56436">
    <property type="entry name" value="C-type lectin-like"/>
    <property type="match status" value="1"/>
</dbReference>
<dbReference type="InterPro" id="IPR016186">
    <property type="entry name" value="C-type_lectin-like/link_sf"/>
</dbReference>
<gene>
    <name evidence="5" type="ORF">NXF25_021745</name>
</gene>
<protein>
    <submittedName>
        <fullName evidence="5">Asialoglycoprotein receptor 1-like</fullName>
    </submittedName>
</protein>
<dbReference type="PANTHER" id="PTHR15028:SF6">
    <property type="entry name" value="B-CELL DIFFERENTIATION ANTIGEN CD72"/>
    <property type="match status" value="1"/>
</dbReference>
<reference evidence="5 6" key="1">
    <citation type="journal article" date="2024" name="Proc. Natl. Acad. Sci. U.S.A.">
        <title>The genetic regulatory architecture and epigenomic basis for age-related changes in rattlesnake venom.</title>
        <authorList>
            <person name="Hogan M.P."/>
            <person name="Holding M.L."/>
            <person name="Nystrom G.S."/>
            <person name="Colston T.J."/>
            <person name="Bartlett D.A."/>
            <person name="Mason A.J."/>
            <person name="Ellsworth S.A."/>
            <person name="Rautsaw R.M."/>
            <person name="Lawrence K.C."/>
            <person name="Strickland J.L."/>
            <person name="He B."/>
            <person name="Fraser P."/>
            <person name="Margres M.J."/>
            <person name="Gilbert D.M."/>
            <person name="Gibbs H.L."/>
            <person name="Parkinson C.L."/>
            <person name="Rokyta D.R."/>
        </authorList>
    </citation>
    <scope>NUCLEOTIDE SEQUENCE [LARGE SCALE GENOMIC DNA]</scope>
    <source>
        <strain evidence="5">DRR0105</strain>
    </source>
</reference>
<feature type="coiled-coil region" evidence="3">
    <location>
        <begin position="62"/>
        <end position="107"/>
    </location>
</feature>
<dbReference type="InterPro" id="IPR039689">
    <property type="entry name" value="CD72"/>
</dbReference>
<dbReference type="SMART" id="SM00034">
    <property type="entry name" value="CLECT"/>
    <property type="match status" value="1"/>
</dbReference>
<dbReference type="AlphaFoldDB" id="A0AAW1B8D3"/>
<evidence type="ECO:0000313" key="5">
    <source>
        <dbReference type="EMBL" id="KAK9398384.1"/>
    </source>
</evidence>
<proteinExistence type="predicted"/>
<dbReference type="PROSITE" id="PS50041">
    <property type="entry name" value="C_TYPE_LECTIN_2"/>
    <property type="match status" value="1"/>
</dbReference>
<dbReference type="InterPro" id="IPR001304">
    <property type="entry name" value="C-type_lectin-like"/>
</dbReference>
<keyword evidence="5" id="KW-0675">Receptor</keyword>
<comment type="subcellular location">
    <subcellularLocation>
        <location evidence="1">Secreted</location>
    </subcellularLocation>
</comment>
<evidence type="ECO:0000259" key="4">
    <source>
        <dbReference type="PROSITE" id="PS50041"/>
    </source>
</evidence>
<evidence type="ECO:0000256" key="2">
    <source>
        <dbReference type="ARBA" id="ARBA00022525"/>
    </source>
</evidence>
<dbReference type="Proteomes" id="UP001474421">
    <property type="component" value="Unassembled WGS sequence"/>
</dbReference>
<dbReference type="Pfam" id="PF00059">
    <property type="entry name" value="Lectin_C"/>
    <property type="match status" value="1"/>
</dbReference>
<dbReference type="GO" id="GO:0005886">
    <property type="term" value="C:plasma membrane"/>
    <property type="evidence" value="ECO:0007669"/>
    <property type="project" value="InterPro"/>
</dbReference>
<dbReference type="PANTHER" id="PTHR15028">
    <property type="entry name" value="CD72-RELATED"/>
    <property type="match status" value="1"/>
</dbReference>
<comment type="caution">
    <text evidence="5">The sequence shown here is derived from an EMBL/GenBank/DDBJ whole genome shotgun (WGS) entry which is preliminary data.</text>
</comment>
<evidence type="ECO:0000256" key="1">
    <source>
        <dbReference type="ARBA" id="ARBA00004613"/>
    </source>
</evidence>